<keyword evidence="1" id="KW-0677">Repeat</keyword>
<keyword evidence="5" id="KW-1185">Reference proteome</keyword>
<feature type="compositionally biased region" description="Basic and acidic residues" evidence="2">
    <location>
        <begin position="118"/>
        <end position="137"/>
    </location>
</feature>
<dbReference type="InterPro" id="IPR036844">
    <property type="entry name" value="Hint_dom_sf"/>
</dbReference>
<dbReference type="Pfam" id="PF07591">
    <property type="entry name" value="PT-HINT"/>
    <property type="match status" value="1"/>
</dbReference>
<feature type="region of interest" description="Disordered" evidence="2">
    <location>
        <begin position="1355"/>
        <end position="1386"/>
    </location>
</feature>
<dbReference type="InterPro" id="IPR006530">
    <property type="entry name" value="YD"/>
</dbReference>
<dbReference type="Gene3D" id="2.60.120.200">
    <property type="match status" value="1"/>
</dbReference>
<dbReference type="SUPFAM" id="SSF49899">
    <property type="entry name" value="Concanavalin A-like lectins/glucanases"/>
    <property type="match status" value="1"/>
</dbReference>
<dbReference type="InterPro" id="IPR003587">
    <property type="entry name" value="Hint_dom_N"/>
</dbReference>
<feature type="compositionally biased region" description="Low complexity" evidence="2">
    <location>
        <begin position="103"/>
        <end position="116"/>
    </location>
</feature>
<dbReference type="CDD" id="cd00110">
    <property type="entry name" value="LamG"/>
    <property type="match status" value="1"/>
</dbReference>
<dbReference type="SUPFAM" id="SSF51294">
    <property type="entry name" value="Hedgehog/intein (Hint) domain"/>
    <property type="match status" value="1"/>
</dbReference>
<dbReference type="Pfam" id="PF05593">
    <property type="entry name" value="RHS_repeat"/>
    <property type="match status" value="7"/>
</dbReference>
<protein>
    <recommendedName>
        <fullName evidence="3">Hint domain-containing protein</fullName>
    </recommendedName>
</protein>
<dbReference type="GO" id="GO:0005975">
    <property type="term" value="P:carbohydrate metabolic process"/>
    <property type="evidence" value="ECO:0007669"/>
    <property type="project" value="UniProtKB-ARBA"/>
</dbReference>
<reference evidence="4" key="1">
    <citation type="journal article" date="2014" name="Int. J. Syst. Evol. Microbiol.">
        <title>Complete genome sequence of Corynebacterium casei LMG S-19264T (=DSM 44701T), isolated from a smear-ripened cheese.</title>
        <authorList>
            <consortium name="US DOE Joint Genome Institute (JGI-PGF)"/>
            <person name="Walter F."/>
            <person name="Albersmeier A."/>
            <person name="Kalinowski J."/>
            <person name="Ruckert C."/>
        </authorList>
    </citation>
    <scope>NUCLEOTIDE SEQUENCE</scope>
    <source>
        <strain evidence="4">JCM 3276</strain>
    </source>
</reference>
<dbReference type="CDD" id="cd20745">
    <property type="entry name" value="FIX_RhsA_AHH_HNH-like"/>
    <property type="match status" value="1"/>
</dbReference>
<comment type="caution">
    <text evidence="4">The sequence shown here is derived from an EMBL/GenBank/DDBJ whole genome shotgun (WGS) entry which is preliminary data.</text>
</comment>
<proteinExistence type="predicted"/>
<dbReference type="SMART" id="SM00306">
    <property type="entry name" value="HintN"/>
    <property type="match status" value="1"/>
</dbReference>
<reference evidence="4" key="2">
    <citation type="submission" date="2020-09" db="EMBL/GenBank/DDBJ databases">
        <authorList>
            <person name="Sun Q."/>
            <person name="Ohkuma M."/>
        </authorList>
    </citation>
    <scope>NUCLEOTIDE SEQUENCE</scope>
    <source>
        <strain evidence="4">JCM 3276</strain>
    </source>
</reference>
<dbReference type="InterPro" id="IPR045351">
    <property type="entry name" value="DUF6531"/>
</dbReference>
<evidence type="ECO:0000313" key="5">
    <source>
        <dbReference type="Proteomes" id="UP000660680"/>
    </source>
</evidence>
<dbReference type="InterPro" id="IPR031325">
    <property type="entry name" value="RHS_repeat"/>
</dbReference>
<sequence>MASVRRFARSKKAGKATSSIVLLFVATLLAGTISPAGSPFRDPERVLAEALAQARGQAPKQEWGSAEGNPHEAGPLPEGQRAARSERSRYPQPDFPEPVPRANNATVGTATTEVTGYDPERSTERDELRGEYKRTYDNPDGTQTSEYSSRPLNYRAPDGSWQPIDPALVRAGTGWSNTADQVDVGIAGSAGARRLATVRLPSGQEIAYGVRGARDVAGRADGSTVTYPGIADGVDLTLRSQPGGVKEVLVLRTPEAQRRWVFPLHLSGLTARTVDGRVALHDGAGAEVAQIPPGHMTDAAGQTSVGVAYRLIEGGRALEVTLDQAWLDAPERAYPVSVDPTVNGYPSRQSMFVHGSTPVSGTGELWIGAIGGGDATAYIGFPNLENDLRNHRIFSAKLQLVNYDSVSCRPAMVHVHPVKESWTSATRPALDAALAGSAFAHGYIRLGQTHSACPAAPVGIDLGVPGQQLVQAWVKHQRPNHGLALRAPTGAWKKFTASGTANPPTLFLTHTPYDARYKIVNPVPEPPVTTAQSGRVKISVTNLGKDPWPVGAYTLGYRAYRDGALKVTKTAAGALPQEVSVGETVTVDATIAAFSETGRYTLDFSMVHGQRFFTDEQIAPARIVVDVYDLPPAIAEQYPRSGQSVETLTPQLWAKGVDHENDTLRYRFEVCEKDGAGNPYNCFGSSTPEQKYLSKPYWTVPAGKLRWGPVYSWRSFAFDGTSESKAVEFSALLTSVPQPQITSRLGAAPYTGGDFEFDPLLGNYSTAAIDAAVATAGPRLAVARTYNSLDPRRDLAFGSGWTTQYDARISPDADGSGNLIVTYPDGQQVRFGRNPDGSYTAPPGRFATLTARPPAQNDGWTLTDKDRTVYTFLFDGKLASIKDSAGRVVDLVYNIHGHLSQAISRTSGRSLWFTWTTAPDWPRAHVTEVRTDPVDGVPLAWTYGYSGDQLQRVCDPDQKCTHYRYAAGSHYRSAVMDSRPESYWRLNETAGLPHAASQVAAKAGKDNADYVNVNNGYVPDALEGADDTAVQLPGNGHIDLPDRSLYLHRDVSVELWFKTTSAGPLVGYQNKPITETATSGVPLLYVGSDGKLRGQFWTGTANPITTAAAVNDGQWHHVVLSGSLATQALYLDGVKVGTREGVIDHNAFVHAQIGAAYTTAPASWPGYPGSTPGRHHIAAEIDEAAYYARPLGDLAVAAHYAARTAADQLTEVELPDQRFAARVAYDPVNDRMREYTDANGGRWQLATPTVGGTEDNLVRTVGVIDPSGRPHFYDYDALNGRVLRQSVPVGTGVRPEDVLDGDCVTGPDGVIRCQDIVLALGVRLFDYDENGFPSRIEDELGHRVTLDHDERGNLTAKTTCRTPGDCQTTRYTYQPPTSDPTDPRTDRLIEVRDPRSSGPDDDRYLTSSTYTEFGDLAVEVNPDGGDTTHAYTDGTSAAVGGGVEPARLLSGTKDPRGAVTRYRYYANGDLAEMTTPAGLRTAYQYDALGRLIAETEYPDGHPDGVTTRYGYDKVGRITEITEPGTTNAVTGTVHIRRTVTAYDANGNPVRIEEHDSAAPDATRVITHEYDAFNRLVRTVGPAGDELAYGYDHFGNMVWAVDALGVKTEYRYTARHKLAEVRLKGWHGAPITPGDETVEGDGSAGSDLVLESYTYDYAGKLLRQVDAMGRKTEFTYFGDGLTARIIAADVADPVTGGTRDVVLQDNTYDAAGNLVRQVGAGGSVVVHEHDATGRLTATTLDPDGLRRRTAYRYDLGGNVIEVARTGAHSNTGPFAAAFGEIVEFGYDIHGRQVSETIRGSAGVSKTTMAYNNRDQVIRTVSPLGNATGADPAAHTTDYRYDEIGRPVGVTAPPVDAEQDGGPAQRVRPEQVTGYNAFGEATEQRNALGEVVRMTYDQRGHVVRTESPGYLPPGASTPSTAVTTVRYDPFGRPLSTTDPAGAVSGFRYDQRGRLVERYEPDPVDPTEPGGLWRYEYTHSDELLAVVDPSGARVESTYDDFGRQITTTVLERKPAPAALTARMSYDDAGRLLTSTTPTGAVTRFTYDALGQRIKATDPAGVVTEYGYDGFGNQVWSKDGKGRARYASLDQSGNVLRESDYNPAGTRIARRSYSYDLEGNVLTETDAMGRVTRFAYDPSGRLVSRVEPVSADEAITTTFGYDALGRQTRVTDGRGNSTHYTYNTLGLPESVIEPATDAHPAPADRTWTATYDAAGRATLLTAPGGVTRSRVYDGLGRLTRETGAGAEAATLDRVLTYDQVGRVTTLSAPGGTNLYEYNDRGMLLSASGPSGNASFGYDDDGRMISRTDAAGTMGFGYRDGRLVSIQDGVSGASMSVAYTAAGEVDTIDYGGGVARKFTYDDFGRTTADVTRDAANAVVASVSYSYDLNHRLTGKATTGTADPGEQTYGYDQLGRLTSWTADGVTKSYGWDAAGNRVRNGDKTAAYDQRNRLLSDGDYTYQYTARGTTAARTSSGHEERFDFDAFDRLIKVGATELAHDGLDRPVTRGTVAFKYAGMEIDTVSDGTAVYGRGAGGELLSLSQGTEKRLLLSDRHGDVIGGFAPGAGTLSDSTSYDPFGDPRTTTGAARNVGYQGDWTDPDTGRVNMGARWYDPAAGRFMSRDSIAQGGPGSAGLNRYGYSGGSPLNGFDANGHWWDWIEETADWVGDNLSTVGHAALDVAGMIPVIGEAADVANGIWYAAEGNYTDAALSFAGAIPFAGWAGTGTKWGRRVDDIGSGGRHTPVPSKWQPTKRYDKEIPGGRKVGKGKGDVPSGAKAAPNPRKAADAAAAAAARRAAAARAAYLAAVARTAKAKAAVAYAVKRNPMPVLKSMLKPTMANPKNLVSAVANAPARYVQQAVSNVQDVNRVYDKIYDTMLGVGHEVVKEAAETAAAEVMAGSGIPMLDGVVDLLDRRKKGPSEQGKTARGTATNGSCSASSKAQLNSNSFTGDTPVLLADGTRKPIKDMRVGDVVLATDPTTGESGPRVVTDVRSHQSERLLYEITVDTADGSGKITATDEHPFWVESLQKWVHAEGLKPGYTFETADHRPATVAGVKPLSERREVYNLTVDDLHTYYVVAGSAVVLVHNDDPRKYSDDECDRSGFLYRGLPADHWKAADALEGRAVPLGGHRDLKSHAGGNTRSEFTSWSHDYENVAYDAATERGGEYLVLRLPFSAFPPDTLFRVHDTEYESYPGEQEHAFLGTIDGAEVSVNGRPWRRPGRNKK</sequence>
<dbReference type="NCBIfam" id="TIGR01643">
    <property type="entry name" value="YD_repeat_2x"/>
    <property type="match status" value="10"/>
</dbReference>
<dbReference type="PANTHER" id="PTHR32305:SF15">
    <property type="entry name" value="PROTEIN RHSA-RELATED"/>
    <property type="match status" value="1"/>
</dbReference>
<evidence type="ECO:0000256" key="1">
    <source>
        <dbReference type="ARBA" id="ARBA00022737"/>
    </source>
</evidence>
<dbReference type="Pfam" id="PF20148">
    <property type="entry name" value="DUF6531"/>
    <property type="match status" value="1"/>
</dbReference>
<feature type="compositionally biased region" description="Polar residues" evidence="2">
    <location>
        <begin position="140"/>
        <end position="151"/>
    </location>
</feature>
<dbReference type="PROSITE" id="PS50817">
    <property type="entry name" value="INTEIN_N_TER"/>
    <property type="match status" value="1"/>
</dbReference>
<feature type="region of interest" description="Disordered" evidence="2">
    <location>
        <begin position="51"/>
        <end position="151"/>
    </location>
</feature>
<dbReference type="PROSITE" id="PS50818">
    <property type="entry name" value="INTEIN_C_TER"/>
    <property type="match status" value="1"/>
</dbReference>
<dbReference type="InterPro" id="IPR001791">
    <property type="entry name" value="Laminin_G"/>
</dbReference>
<dbReference type="InterPro" id="IPR050708">
    <property type="entry name" value="T6SS_VgrG/RHS"/>
</dbReference>
<dbReference type="RefSeq" id="WP_189209420.1">
    <property type="nucleotide sequence ID" value="NZ_BMRB01000001.1"/>
</dbReference>
<dbReference type="PANTHER" id="PTHR32305">
    <property type="match status" value="1"/>
</dbReference>
<feature type="region of interest" description="Disordered" evidence="2">
    <location>
        <begin position="2728"/>
        <end position="2776"/>
    </location>
</feature>
<evidence type="ECO:0000313" key="4">
    <source>
        <dbReference type="EMBL" id="GGS22538.1"/>
    </source>
</evidence>
<dbReference type="InterPro" id="IPR013783">
    <property type="entry name" value="Ig-like_fold"/>
</dbReference>
<accession>A0A918G7Q7</accession>
<dbReference type="NCBIfam" id="TIGR03696">
    <property type="entry name" value="Rhs_assc_core"/>
    <property type="match status" value="1"/>
</dbReference>
<dbReference type="CDD" id="cd00081">
    <property type="entry name" value="Hint"/>
    <property type="match status" value="1"/>
</dbReference>
<feature type="compositionally biased region" description="Polar residues" evidence="2">
    <location>
        <begin position="1355"/>
        <end position="1374"/>
    </location>
</feature>
<dbReference type="NCBIfam" id="NF033679">
    <property type="entry name" value="DNRLRE_dom"/>
    <property type="match status" value="1"/>
</dbReference>
<dbReference type="Gene3D" id="2.170.16.10">
    <property type="entry name" value="Hedgehog/Intein (Hint) domain"/>
    <property type="match status" value="1"/>
</dbReference>
<dbReference type="InterPro" id="IPR006141">
    <property type="entry name" value="Intein_N"/>
</dbReference>
<organism evidence="4 5">
    <name type="scientific">Actinokineospora fastidiosa</name>
    <dbReference type="NCBI Taxonomy" id="1816"/>
    <lineage>
        <taxon>Bacteria</taxon>
        <taxon>Bacillati</taxon>
        <taxon>Actinomycetota</taxon>
        <taxon>Actinomycetes</taxon>
        <taxon>Pseudonocardiales</taxon>
        <taxon>Pseudonocardiaceae</taxon>
        <taxon>Actinokineospora</taxon>
    </lineage>
</organism>
<gene>
    <name evidence="4" type="ORF">GCM10010171_14220</name>
</gene>
<dbReference type="GO" id="GO:0016539">
    <property type="term" value="P:intein-mediated protein splicing"/>
    <property type="evidence" value="ECO:0007669"/>
    <property type="project" value="InterPro"/>
</dbReference>
<dbReference type="Pfam" id="PF13385">
    <property type="entry name" value="Laminin_G_3"/>
    <property type="match status" value="1"/>
</dbReference>
<dbReference type="Pfam" id="PF25023">
    <property type="entry name" value="TEN_YD-shell"/>
    <property type="match status" value="1"/>
</dbReference>
<dbReference type="InterPro" id="IPR013320">
    <property type="entry name" value="ConA-like_dom_sf"/>
</dbReference>
<dbReference type="InterPro" id="IPR056823">
    <property type="entry name" value="TEN-like_YD-shell"/>
</dbReference>
<dbReference type="Proteomes" id="UP000660680">
    <property type="component" value="Unassembled WGS sequence"/>
</dbReference>
<feature type="region of interest" description="Disordered" evidence="2">
    <location>
        <begin position="2909"/>
        <end position="2942"/>
    </location>
</feature>
<dbReference type="InterPro" id="IPR022385">
    <property type="entry name" value="Rhs_assc_core"/>
</dbReference>
<evidence type="ECO:0000256" key="2">
    <source>
        <dbReference type="SAM" id="MobiDB-lite"/>
    </source>
</evidence>
<dbReference type="Gene3D" id="2.180.10.10">
    <property type="entry name" value="RHS repeat-associated core"/>
    <property type="match status" value="4"/>
</dbReference>
<feature type="compositionally biased region" description="Polar residues" evidence="2">
    <location>
        <begin position="2921"/>
        <end position="2942"/>
    </location>
</feature>
<dbReference type="Gene3D" id="2.60.40.10">
    <property type="entry name" value="Immunoglobulins"/>
    <property type="match status" value="1"/>
</dbReference>
<feature type="domain" description="Hint" evidence="3">
    <location>
        <begin position="2938"/>
        <end position="3039"/>
    </location>
</feature>
<dbReference type="EMBL" id="BMRB01000001">
    <property type="protein sequence ID" value="GGS22538.1"/>
    <property type="molecule type" value="Genomic_DNA"/>
</dbReference>
<evidence type="ECO:0000259" key="3">
    <source>
        <dbReference type="SMART" id="SM00306"/>
    </source>
</evidence>
<dbReference type="InterPro" id="IPR030934">
    <property type="entry name" value="Intein_C"/>
</dbReference>
<name>A0A918G7Q7_9PSEU</name>